<dbReference type="SMART" id="SM00873">
    <property type="entry name" value="B3_4"/>
    <property type="match status" value="1"/>
</dbReference>
<sequence>MARFIALAKQRIALTAESDLPEIQAWRRAFGKMGLKPTQYRCASEALLRRLRKEGDLPSVHPLVDLCNAASAAFAIPIAAIDLDRIDGNLQVRPAIGTEIYETFAGDIEHPEVGEIIFADESDRAHARRWANRQSGHSAVMDRTTHALIVAEAMHDTAATDVARLIATLRTTISVLWPCATLTEVQVP</sequence>
<evidence type="ECO:0000313" key="3">
    <source>
        <dbReference type="Proteomes" id="UP001226867"/>
    </source>
</evidence>
<comment type="caution">
    <text evidence="2">The sequence shown here is derived from an EMBL/GenBank/DDBJ whole genome shotgun (WGS) entry which is preliminary data.</text>
</comment>
<dbReference type="Gene3D" id="3.50.40.10">
    <property type="entry name" value="Phenylalanyl-trna Synthetase, Chain B, domain 3"/>
    <property type="match status" value="1"/>
</dbReference>
<dbReference type="SUPFAM" id="SSF56037">
    <property type="entry name" value="PheT/TilS domain"/>
    <property type="match status" value="1"/>
</dbReference>
<evidence type="ECO:0000259" key="1">
    <source>
        <dbReference type="SMART" id="SM00873"/>
    </source>
</evidence>
<name>A0ABT9SBP4_9BURK</name>
<dbReference type="InterPro" id="IPR005146">
    <property type="entry name" value="B3/B4_tRNA-bd"/>
</dbReference>
<accession>A0ABT9SBP4</accession>
<proteinExistence type="predicted"/>
<evidence type="ECO:0000313" key="2">
    <source>
        <dbReference type="EMBL" id="MDP9901766.1"/>
    </source>
</evidence>
<feature type="domain" description="B3/B4 tRNA-binding" evidence="1">
    <location>
        <begin position="24"/>
        <end position="171"/>
    </location>
</feature>
<keyword evidence="3" id="KW-1185">Reference proteome</keyword>
<gene>
    <name evidence="2" type="ORF">J2W36_004036</name>
</gene>
<dbReference type="PANTHER" id="PTHR39209">
    <property type="match status" value="1"/>
</dbReference>
<dbReference type="PANTHER" id="PTHR39209:SF2">
    <property type="entry name" value="CYTOPLASMIC PROTEIN"/>
    <property type="match status" value="1"/>
</dbReference>
<dbReference type="Pfam" id="PF03483">
    <property type="entry name" value="B3_4"/>
    <property type="match status" value="1"/>
</dbReference>
<protein>
    <submittedName>
        <fullName evidence="2">DNA/RNA-binding domain of Phe-tRNA-synthetase-like protein</fullName>
    </submittedName>
</protein>
<dbReference type="InterPro" id="IPR020825">
    <property type="entry name" value="Phe-tRNA_synthase-like_B3/B4"/>
</dbReference>
<dbReference type="EMBL" id="JAUSRO010000014">
    <property type="protein sequence ID" value="MDP9901766.1"/>
    <property type="molecule type" value="Genomic_DNA"/>
</dbReference>
<organism evidence="2 3">
    <name type="scientific">Variovorax ginsengisoli</name>
    <dbReference type="NCBI Taxonomy" id="363844"/>
    <lineage>
        <taxon>Bacteria</taxon>
        <taxon>Pseudomonadati</taxon>
        <taxon>Pseudomonadota</taxon>
        <taxon>Betaproteobacteria</taxon>
        <taxon>Burkholderiales</taxon>
        <taxon>Comamonadaceae</taxon>
        <taxon>Variovorax</taxon>
    </lineage>
</organism>
<reference evidence="2 3" key="1">
    <citation type="submission" date="2023-07" db="EMBL/GenBank/DDBJ databases">
        <title>Sorghum-associated microbial communities from plants grown in Nebraska, USA.</title>
        <authorList>
            <person name="Schachtman D."/>
        </authorList>
    </citation>
    <scope>NUCLEOTIDE SEQUENCE [LARGE SCALE GENOMIC DNA]</scope>
    <source>
        <strain evidence="2 3">DS1607</strain>
    </source>
</reference>
<dbReference type="Proteomes" id="UP001226867">
    <property type="component" value="Unassembled WGS sequence"/>
</dbReference>